<dbReference type="Gene3D" id="3.90.226.10">
    <property type="entry name" value="2-enoyl-CoA Hydratase, Chain A, domain 1"/>
    <property type="match status" value="1"/>
</dbReference>
<keyword evidence="2" id="KW-0456">Lyase</keyword>
<evidence type="ECO:0000256" key="4">
    <source>
        <dbReference type="ARBA" id="ARBA00023717"/>
    </source>
</evidence>
<dbReference type="InterPro" id="IPR014748">
    <property type="entry name" value="Enoyl-CoA_hydra_C"/>
</dbReference>
<keyword evidence="7" id="KW-1185">Reference proteome</keyword>
<gene>
    <name evidence="6" type="ORF">R7226_01680</name>
</gene>
<evidence type="ECO:0000313" key="7">
    <source>
        <dbReference type="Proteomes" id="UP001284601"/>
    </source>
</evidence>
<dbReference type="PANTHER" id="PTHR11941">
    <property type="entry name" value="ENOYL-COA HYDRATASE-RELATED"/>
    <property type="match status" value="1"/>
</dbReference>
<dbReference type="CDD" id="cd06558">
    <property type="entry name" value="crotonase-like"/>
    <property type="match status" value="1"/>
</dbReference>
<dbReference type="Pfam" id="PF00378">
    <property type="entry name" value="ECH_1"/>
    <property type="match status" value="1"/>
</dbReference>
<reference evidence="7" key="1">
    <citation type="submission" date="2023-07" db="EMBL/GenBank/DDBJ databases">
        <title>Conexibacter stalactiti sp. nov., isolated from stalactites in a lava cave and emended description of the genus Conexibacter.</title>
        <authorList>
            <person name="Lee S.D."/>
        </authorList>
    </citation>
    <scope>NUCLEOTIDE SEQUENCE [LARGE SCALE GENOMIC DNA]</scope>
    <source>
        <strain evidence="7">KCTC 39840</strain>
    </source>
</reference>
<dbReference type="InterPro" id="IPR029045">
    <property type="entry name" value="ClpP/crotonase-like_dom_sf"/>
</dbReference>
<protein>
    <submittedName>
        <fullName evidence="6">Enoyl-CoA hydratase-related protein</fullName>
    </submittedName>
</protein>
<organism evidence="6 7">
    <name type="scientific">Conexibacter stalactiti</name>
    <dbReference type="NCBI Taxonomy" id="1940611"/>
    <lineage>
        <taxon>Bacteria</taxon>
        <taxon>Bacillati</taxon>
        <taxon>Actinomycetota</taxon>
        <taxon>Thermoleophilia</taxon>
        <taxon>Solirubrobacterales</taxon>
        <taxon>Conexibacteraceae</taxon>
        <taxon>Conexibacter</taxon>
    </lineage>
</organism>
<proteinExistence type="inferred from homology"/>
<dbReference type="SUPFAM" id="SSF52096">
    <property type="entry name" value="ClpP/crotonase"/>
    <property type="match status" value="1"/>
</dbReference>
<dbReference type="EMBL" id="JAWSTH010000002">
    <property type="protein sequence ID" value="MDW5593029.1"/>
    <property type="molecule type" value="Genomic_DNA"/>
</dbReference>
<name>A0ABU4HLW3_9ACTN</name>
<dbReference type="InterPro" id="IPR018376">
    <property type="entry name" value="Enoyl-CoA_hyd/isom_CS"/>
</dbReference>
<comment type="catalytic activity">
    <reaction evidence="4">
        <text>a 4-saturated-(3S)-3-hydroxyacyl-CoA = a (3E)-enoyl-CoA + H2O</text>
        <dbReference type="Rhea" id="RHEA:20724"/>
        <dbReference type="ChEBI" id="CHEBI:15377"/>
        <dbReference type="ChEBI" id="CHEBI:58521"/>
        <dbReference type="ChEBI" id="CHEBI:137480"/>
        <dbReference type="EC" id="4.2.1.17"/>
    </reaction>
</comment>
<sequence length="272" mass="29111">MIPEEASLQPPVRTARVGAVAVVTLTRPEVRNALSPQLMSALAEALEQADADNTVGCVVIEGSERVFAAGGDLKWMRDQGREGLLRFGAGDWPRIRAIGVPTIAAVSGLALGGGCELALSCDMIVASETATFGQPEILLGLIPGAGGTQRLSHLLGRQRAMELVLTGRRIDAREALEMGIVNRVVSVERLREEALTLAAEVASRPRHAARLAKRAVRAAERMGLDAGLDHERRLFEQARATDDCEEGIDAFLSKRPSQFASVRETREDSASA</sequence>
<comment type="catalytic activity">
    <reaction evidence="3">
        <text>a (3S)-3-hydroxyacyl-CoA = a (2E)-enoyl-CoA + H2O</text>
        <dbReference type="Rhea" id="RHEA:16105"/>
        <dbReference type="ChEBI" id="CHEBI:15377"/>
        <dbReference type="ChEBI" id="CHEBI:57318"/>
        <dbReference type="ChEBI" id="CHEBI:58856"/>
        <dbReference type="EC" id="4.2.1.17"/>
    </reaction>
</comment>
<evidence type="ECO:0000256" key="5">
    <source>
        <dbReference type="RuleBase" id="RU003707"/>
    </source>
</evidence>
<dbReference type="PANTHER" id="PTHR11941:SF54">
    <property type="entry name" value="ENOYL-COA HYDRATASE, MITOCHONDRIAL"/>
    <property type="match status" value="1"/>
</dbReference>
<evidence type="ECO:0000256" key="1">
    <source>
        <dbReference type="ARBA" id="ARBA00005254"/>
    </source>
</evidence>
<dbReference type="PROSITE" id="PS00166">
    <property type="entry name" value="ENOYL_COA_HYDRATASE"/>
    <property type="match status" value="1"/>
</dbReference>
<evidence type="ECO:0000256" key="2">
    <source>
        <dbReference type="ARBA" id="ARBA00023239"/>
    </source>
</evidence>
<evidence type="ECO:0000313" key="6">
    <source>
        <dbReference type="EMBL" id="MDW5593029.1"/>
    </source>
</evidence>
<evidence type="ECO:0000256" key="3">
    <source>
        <dbReference type="ARBA" id="ARBA00023709"/>
    </source>
</evidence>
<dbReference type="Gene3D" id="1.10.12.10">
    <property type="entry name" value="Lyase 2-enoyl-coa Hydratase, Chain A, domain 2"/>
    <property type="match status" value="1"/>
</dbReference>
<comment type="caution">
    <text evidence="6">The sequence shown here is derived from an EMBL/GenBank/DDBJ whole genome shotgun (WGS) entry which is preliminary data.</text>
</comment>
<dbReference type="RefSeq" id="WP_318595290.1">
    <property type="nucleotide sequence ID" value="NZ_JAWSTH010000002.1"/>
</dbReference>
<dbReference type="Proteomes" id="UP001284601">
    <property type="component" value="Unassembled WGS sequence"/>
</dbReference>
<dbReference type="InterPro" id="IPR001753">
    <property type="entry name" value="Enoyl-CoA_hydra/iso"/>
</dbReference>
<accession>A0ABU4HLW3</accession>
<comment type="similarity">
    <text evidence="1 5">Belongs to the enoyl-CoA hydratase/isomerase family.</text>
</comment>